<keyword evidence="6" id="KW-0560">Oxidoreductase</keyword>
<evidence type="ECO:0000259" key="10">
    <source>
        <dbReference type="Pfam" id="PF02775"/>
    </source>
</evidence>
<evidence type="ECO:0000256" key="7">
    <source>
        <dbReference type="ARBA" id="ARBA00023004"/>
    </source>
</evidence>
<dbReference type="CDD" id="cd03375">
    <property type="entry name" value="TPP_OGFOR"/>
    <property type="match status" value="1"/>
</dbReference>
<dbReference type="InterPro" id="IPR029061">
    <property type="entry name" value="THDP-binding"/>
</dbReference>
<evidence type="ECO:0000256" key="1">
    <source>
        <dbReference type="ARBA" id="ARBA00001946"/>
    </source>
</evidence>
<dbReference type="Proteomes" id="UP000176445">
    <property type="component" value="Unassembled WGS sequence"/>
</dbReference>
<dbReference type="NCBIfam" id="NF008821">
    <property type="entry name" value="PRK11869.1"/>
    <property type="match status" value="1"/>
</dbReference>
<dbReference type="GO" id="GO:0051536">
    <property type="term" value="F:iron-sulfur cluster binding"/>
    <property type="evidence" value="ECO:0007669"/>
    <property type="project" value="UniProtKB-KW"/>
</dbReference>
<dbReference type="PANTHER" id="PTHR48084:SF4">
    <property type="entry name" value="2-OXOGLUTARATE OXIDOREDUCTASE SUBUNIT KORB"/>
    <property type="match status" value="1"/>
</dbReference>
<dbReference type="EMBL" id="MFKW01000069">
    <property type="protein sequence ID" value="OGG49732.1"/>
    <property type="molecule type" value="Genomic_DNA"/>
</dbReference>
<dbReference type="Pfam" id="PF12367">
    <property type="entry name" value="PFO_beta_C"/>
    <property type="match status" value="1"/>
</dbReference>
<dbReference type="InterPro" id="IPR011896">
    <property type="entry name" value="OFOB"/>
</dbReference>
<keyword evidence="5" id="KW-0460">Magnesium</keyword>
<evidence type="ECO:0000256" key="2">
    <source>
        <dbReference type="ARBA" id="ARBA00001964"/>
    </source>
</evidence>
<evidence type="ECO:0000256" key="9">
    <source>
        <dbReference type="ARBA" id="ARBA00023052"/>
    </source>
</evidence>
<keyword evidence="8" id="KW-0411">Iron-sulfur</keyword>
<feature type="domain" description="Pyruvate ferredoxin oxidoreductase beta subunit C-terminal" evidence="11">
    <location>
        <begin position="204"/>
        <end position="267"/>
    </location>
</feature>
<evidence type="ECO:0000256" key="8">
    <source>
        <dbReference type="ARBA" id="ARBA00023014"/>
    </source>
</evidence>
<dbReference type="GO" id="GO:0045333">
    <property type="term" value="P:cellular respiration"/>
    <property type="evidence" value="ECO:0007669"/>
    <property type="project" value="UniProtKB-ARBA"/>
</dbReference>
<dbReference type="Pfam" id="PF02775">
    <property type="entry name" value="TPP_enzyme_C"/>
    <property type="match status" value="1"/>
</dbReference>
<proteinExistence type="predicted"/>
<dbReference type="GO" id="GO:0030976">
    <property type="term" value="F:thiamine pyrophosphate binding"/>
    <property type="evidence" value="ECO:0007669"/>
    <property type="project" value="InterPro"/>
</dbReference>
<protein>
    <submittedName>
        <fullName evidence="12">2-oxoacid ferredoxin oxidoreductase</fullName>
    </submittedName>
</protein>
<dbReference type="GO" id="GO:0046872">
    <property type="term" value="F:metal ion binding"/>
    <property type="evidence" value="ECO:0007669"/>
    <property type="project" value="UniProtKB-KW"/>
</dbReference>
<accession>A0A1F6CLM8</accession>
<comment type="cofactor">
    <cofactor evidence="1">
        <name>Mg(2+)</name>
        <dbReference type="ChEBI" id="CHEBI:18420"/>
    </cofactor>
</comment>
<dbReference type="Gene3D" id="3.40.50.970">
    <property type="match status" value="1"/>
</dbReference>
<dbReference type="SUPFAM" id="SSF52518">
    <property type="entry name" value="Thiamin diphosphate-binding fold (THDP-binding)"/>
    <property type="match status" value="1"/>
</dbReference>
<organism evidence="12 13">
    <name type="scientific">Candidatus Kaiserbacteria bacterium RIFCSPHIGHO2_01_FULL_54_36b</name>
    <dbReference type="NCBI Taxonomy" id="1798483"/>
    <lineage>
        <taxon>Bacteria</taxon>
        <taxon>Candidatus Kaiseribacteriota</taxon>
    </lineage>
</organism>
<keyword evidence="7" id="KW-0408">Iron</keyword>
<feature type="domain" description="Thiamine pyrophosphate enzyme TPP-binding" evidence="10">
    <location>
        <begin position="59"/>
        <end position="200"/>
    </location>
</feature>
<evidence type="ECO:0000256" key="6">
    <source>
        <dbReference type="ARBA" id="ARBA00023002"/>
    </source>
</evidence>
<keyword evidence="9" id="KW-0786">Thiamine pyrophosphate</keyword>
<evidence type="ECO:0000256" key="5">
    <source>
        <dbReference type="ARBA" id="ARBA00022842"/>
    </source>
</evidence>
<dbReference type="GO" id="GO:0016625">
    <property type="term" value="F:oxidoreductase activity, acting on the aldehyde or oxo group of donors, iron-sulfur protein as acceptor"/>
    <property type="evidence" value="ECO:0007669"/>
    <property type="project" value="UniProtKB-ARBA"/>
</dbReference>
<dbReference type="AlphaFoldDB" id="A0A1F6CLM8"/>
<keyword evidence="4" id="KW-0479">Metal-binding</keyword>
<comment type="cofactor">
    <cofactor evidence="2">
        <name>thiamine diphosphate</name>
        <dbReference type="ChEBI" id="CHEBI:58937"/>
    </cofactor>
</comment>
<evidence type="ECO:0000256" key="4">
    <source>
        <dbReference type="ARBA" id="ARBA00022723"/>
    </source>
</evidence>
<comment type="cofactor">
    <cofactor evidence="3">
        <name>[4Fe-4S] cluster</name>
        <dbReference type="ChEBI" id="CHEBI:49883"/>
    </cofactor>
</comment>
<gene>
    <name evidence="12" type="ORF">A2704_01050</name>
</gene>
<dbReference type="PANTHER" id="PTHR48084">
    <property type="entry name" value="2-OXOGLUTARATE OXIDOREDUCTASE SUBUNIT KORB-RELATED"/>
    <property type="match status" value="1"/>
</dbReference>
<evidence type="ECO:0000313" key="12">
    <source>
        <dbReference type="EMBL" id="OGG49732.1"/>
    </source>
</evidence>
<dbReference type="NCBIfam" id="TIGR02177">
    <property type="entry name" value="PorB_KorB"/>
    <property type="match status" value="1"/>
</dbReference>
<sequence length="291" mass="32310">MTALHATNHFDLPHETDIAWCPGCGNFPILHTIKKTLVALNVDQQKTVFVSGIGQAGKFPQYLKCHYFNGLHGRALPPAIGIKASNPELTVIVESGDGDVYGEGGNHFIHAIRANPDITVIVHDNMIYGLTKGQASPTSEVGLKTPLQPDGVFVDPLNPIALAIALDAPFVARASAANPDHLKKIVMQAVQHKGFSLVDVFQPCVVFNKVNTYEWFKNHTYMLEETYDPTDRVSAFAKALESDRMPLGVIYRNDRRVTFEEEIGVYAHDRTPLWRRDAAWEKVEAIIRAKQ</sequence>
<dbReference type="InterPro" id="IPR032686">
    <property type="entry name" value="PFO_beta_C"/>
</dbReference>
<dbReference type="InterPro" id="IPR051457">
    <property type="entry name" value="2-oxoacid:Fd_oxidoreductase"/>
</dbReference>
<dbReference type="InterPro" id="IPR011766">
    <property type="entry name" value="TPP_enzyme_TPP-bd"/>
</dbReference>
<evidence type="ECO:0000256" key="3">
    <source>
        <dbReference type="ARBA" id="ARBA00001966"/>
    </source>
</evidence>
<comment type="caution">
    <text evidence="12">The sequence shown here is derived from an EMBL/GenBank/DDBJ whole genome shotgun (WGS) entry which is preliminary data.</text>
</comment>
<evidence type="ECO:0000313" key="13">
    <source>
        <dbReference type="Proteomes" id="UP000176445"/>
    </source>
</evidence>
<name>A0A1F6CLM8_9BACT</name>
<reference evidence="12 13" key="1">
    <citation type="journal article" date="2016" name="Nat. Commun.">
        <title>Thousands of microbial genomes shed light on interconnected biogeochemical processes in an aquifer system.</title>
        <authorList>
            <person name="Anantharaman K."/>
            <person name="Brown C.T."/>
            <person name="Hug L.A."/>
            <person name="Sharon I."/>
            <person name="Castelle C.J."/>
            <person name="Probst A.J."/>
            <person name="Thomas B.C."/>
            <person name="Singh A."/>
            <person name="Wilkins M.J."/>
            <person name="Karaoz U."/>
            <person name="Brodie E.L."/>
            <person name="Williams K.H."/>
            <person name="Hubbard S.S."/>
            <person name="Banfield J.F."/>
        </authorList>
    </citation>
    <scope>NUCLEOTIDE SEQUENCE [LARGE SCALE GENOMIC DNA]</scope>
</reference>
<evidence type="ECO:0000259" key="11">
    <source>
        <dbReference type="Pfam" id="PF12367"/>
    </source>
</evidence>